<reference evidence="2 3" key="1">
    <citation type="submission" date="2018-08" db="EMBL/GenBank/DDBJ databases">
        <authorList>
            <person name="Khan S.A."/>
            <person name="Jeon C.O."/>
            <person name="Chun B.H."/>
            <person name="Jeong S.E."/>
        </authorList>
    </citation>
    <scope>NUCLEOTIDE SEQUENCE [LARGE SCALE GENOMIC DNA]</scope>
    <source>
        <strain evidence="2 3">S-16</strain>
    </source>
</reference>
<organism evidence="2 3">
    <name type="scientific">Piscinibacter terrae</name>
    <dbReference type="NCBI Taxonomy" id="2496871"/>
    <lineage>
        <taxon>Bacteria</taxon>
        <taxon>Pseudomonadati</taxon>
        <taxon>Pseudomonadota</taxon>
        <taxon>Betaproteobacteria</taxon>
        <taxon>Burkholderiales</taxon>
        <taxon>Sphaerotilaceae</taxon>
        <taxon>Piscinibacter</taxon>
    </lineage>
</organism>
<dbReference type="Pfam" id="PF12680">
    <property type="entry name" value="SnoaL_2"/>
    <property type="match status" value="1"/>
</dbReference>
<proteinExistence type="predicted"/>
<protein>
    <submittedName>
        <fullName evidence="2">Nuclear transport factor 2 family protein</fullName>
    </submittedName>
</protein>
<comment type="caution">
    <text evidence="2">The sequence shown here is derived from an EMBL/GenBank/DDBJ whole genome shotgun (WGS) entry which is preliminary data.</text>
</comment>
<accession>A0A3N7HRZ6</accession>
<dbReference type="EMBL" id="QUSW01000002">
    <property type="protein sequence ID" value="RQP25048.1"/>
    <property type="molecule type" value="Genomic_DNA"/>
</dbReference>
<dbReference type="Gene3D" id="3.10.450.50">
    <property type="match status" value="1"/>
</dbReference>
<dbReference type="InterPro" id="IPR037401">
    <property type="entry name" value="SnoaL-like"/>
</dbReference>
<reference evidence="2 3" key="2">
    <citation type="submission" date="2018-12" db="EMBL/GenBank/DDBJ databases">
        <title>Rhizobacter gummiphilus sp. nov., a rubber-degrading bacterium isolated from the soil of a botanical garden in Japan.</title>
        <authorList>
            <person name="Shunsuke S.S."/>
        </authorList>
    </citation>
    <scope>NUCLEOTIDE SEQUENCE [LARGE SCALE GENOMIC DNA]</scope>
    <source>
        <strain evidence="2 3">S-16</strain>
    </source>
</reference>
<dbReference type="InterPro" id="IPR032710">
    <property type="entry name" value="NTF2-like_dom_sf"/>
</dbReference>
<evidence type="ECO:0000259" key="1">
    <source>
        <dbReference type="Pfam" id="PF12680"/>
    </source>
</evidence>
<dbReference type="PANTHER" id="PTHR34003:SF2">
    <property type="entry name" value="SNOAL-LIKE DOMAIN-CONTAINING PROTEIN"/>
    <property type="match status" value="1"/>
</dbReference>
<dbReference type="PANTHER" id="PTHR34003">
    <property type="entry name" value="BLL2395 PROTEIN"/>
    <property type="match status" value="1"/>
</dbReference>
<name>A0A3N7HRZ6_9BURK</name>
<gene>
    <name evidence="2" type="ORF">DZC73_09340</name>
</gene>
<keyword evidence="3" id="KW-1185">Reference proteome</keyword>
<dbReference type="SUPFAM" id="SSF54427">
    <property type="entry name" value="NTF2-like"/>
    <property type="match status" value="1"/>
</dbReference>
<evidence type="ECO:0000313" key="2">
    <source>
        <dbReference type="EMBL" id="RQP25048.1"/>
    </source>
</evidence>
<dbReference type="Proteomes" id="UP000267464">
    <property type="component" value="Unassembled WGS sequence"/>
</dbReference>
<dbReference type="RefSeq" id="WP_124539955.1">
    <property type="nucleotide sequence ID" value="NZ_QUSW01000002.1"/>
</dbReference>
<dbReference type="OrthoDB" id="9809735at2"/>
<evidence type="ECO:0000313" key="3">
    <source>
        <dbReference type="Proteomes" id="UP000267464"/>
    </source>
</evidence>
<sequence>MPTTATLERFIARVESNAHAEACEEFYTENASMQENQETPRVGRDQHVANERRVMARAKSITSTCVRPVFVNGDHVVIRWIFHFVWQDNSVTHMEELAYQRWEGERIAQETFFYDPAQRVPKAATA</sequence>
<dbReference type="AlphaFoldDB" id="A0A3N7HRZ6"/>
<feature type="domain" description="SnoaL-like" evidence="1">
    <location>
        <begin position="8"/>
        <end position="108"/>
    </location>
</feature>